<dbReference type="EMBL" id="VJXX01000003">
    <property type="protein sequence ID" value="MPY11305.1"/>
    <property type="molecule type" value="Genomic_DNA"/>
</dbReference>
<dbReference type="AlphaFoldDB" id="A0A7X1TP61"/>
<name>A0A7X1TP61_9MICC</name>
<evidence type="ECO:0000259" key="6">
    <source>
        <dbReference type="PROSITE" id="PS50847"/>
    </source>
</evidence>
<keyword evidence="5" id="KW-1133">Transmembrane helix</keyword>
<keyword evidence="5" id="KW-0472">Membrane</keyword>
<accession>A0A7X1TP61</accession>
<evidence type="ECO:0000256" key="2">
    <source>
        <dbReference type="ARBA" id="ARBA00022525"/>
    </source>
</evidence>
<comment type="caution">
    <text evidence="7">The sequence shown here is derived from an EMBL/GenBank/DDBJ whole genome shotgun (WGS) entry which is preliminary data.</text>
</comment>
<evidence type="ECO:0000256" key="3">
    <source>
        <dbReference type="ARBA" id="ARBA00022729"/>
    </source>
</evidence>
<evidence type="ECO:0000256" key="4">
    <source>
        <dbReference type="ARBA" id="ARBA00023088"/>
    </source>
</evidence>
<keyword evidence="8" id="KW-1185">Reference proteome</keyword>
<evidence type="ECO:0000256" key="1">
    <source>
        <dbReference type="ARBA" id="ARBA00022512"/>
    </source>
</evidence>
<gene>
    <name evidence="7" type="ORF">FNH21_11350</name>
</gene>
<keyword evidence="2" id="KW-0964">Secreted</keyword>
<proteinExistence type="predicted"/>
<keyword evidence="5" id="KW-0812">Transmembrane</keyword>
<dbReference type="Proteomes" id="UP000326464">
    <property type="component" value="Unassembled WGS sequence"/>
</dbReference>
<feature type="transmembrane region" description="Helical" evidence="5">
    <location>
        <begin position="40"/>
        <end position="57"/>
    </location>
</feature>
<evidence type="ECO:0000256" key="5">
    <source>
        <dbReference type="SAM" id="Phobius"/>
    </source>
</evidence>
<organism evidence="7 8">
    <name type="scientific">Arthrobacter bussei</name>
    <dbReference type="NCBI Taxonomy" id="2594179"/>
    <lineage>
        <taxon>Bacteria</taxon>
        <taxon>Bacillati</taxon>
        <taxon>Actinomycetota</taxon>
        <taxon>Actinomycetes</taxon>
        <taxon>Micrococcales</taxon>
        <taxon>Micrococcaceae</taxon>
        <taxon>Arthrobacter</taxon>
    </lineage>
</organism>
<reference evidence="8" key="1">
    <citation type="submission" date="2019-07" db="EMBL/GenBank/DDBJ databases">
        <title>Arthrobacter KR32 sp. nov., isolated from mountain cheese made of cows milk.</title>
        <authorList>
            <person name="Flegler A."/>
        </authorList>
    </citation>
    <scope>NUCLEOTIDE SEQUENCE [LARGE SCALE GENOMIC DNA]</scope>
    <source>
        <strain evidence="8">KR32</strain>
    </source>
</reference>
<feature type="domain" description="Gram-positive cocci surface proteins LPxTG" evidence="6">
    <location>
        <begin position="29"/>
        <end position="64"/>
    </location>
</feature>
<keyword evidence="1" id="KW-0134">Cell wall</keyword>
<protein>
    <recommendedName>
        <fullName evidence="6">Gram-positive cocci surface proteins LPxTG domain-containing protein</fullName>
    </recommendedName>
</protein>
<evidence type="ECO:0000313" key="7">
    <source>
        <dbReference type="EMBL" id="MPY11305.1"/>
    </source>
</evidence>
<dbReference type="InterPro" id="IPR019931">
    <property type="entry name" value="LPXTG_anchor"/>
</dbReference>
<keyword evidence="3" id="KW-0732">Signal</keyword>
<sequence length="64" mass="6136">MKVIAPAASLSAGKANGQAAGAVTAPTALASTGFAEQQIVLFGSLLVLSGLGGLVLARRGRASA</sequence>
<evidence type="ECO:0000313" key="8">
    <source>
        <dbReference type="Proteomes" id="UP000326464"/>
    </source>
</evidence>
<keyword evidence="4" id="KW-0572">Peptidoglycan-anchor</keyword>
<dbReference type="PROSITE" id="PS50847">
    <property type="entry name" value="GRAM_POS_ANCHORING"/>
    <property type="match status" value="1"/>
</dbReference>